<organism evidence="3 4">
    <name type="scientific">Neptunomonas phycophila</name>
    <dbReference type="NCBI Taxonomy" id="1572645"/>
    <lineage>
        <taxon>Bacteria</taxon>
        <taxon>Pseudomonadati</taxon>
        <taxon>Pseudomonadota</taxon>
        <taxon>Gammaproteobacteria</taxon>
        <taxon>Oceanospirillales</taxon>
        <taxon>Oceanospirillaceae</taxon>
        <taxon>Neptunomonas</taxon>
    </lineage>
</organism>
<sequence>MTSLQHFFYQLTHEIYKVSTTLFKVLIPAIICVKILEELGLVYYIGLAISPLMQWVGLPESMGLVWATTIFTNIYAGLIILANTPLDTPLTIAQASILGTMMLLAHALPVEAAIARKAGISLWITLLVRVGGGLLLGILLNVLYSSGDYFATPAHSLLHFEVSTDTSLVGWAKDQIVGLFIILAVISVLLFTLKILRILRIEKLIAIALRPFLKVLGISQQATSLTLIGITLGLSFGGGLLINEAQNGKIAARDVFTSIMLLNLLHSLIEDTLLILMIGADFYTIFWGRLIFAVTVIFIMTRLLDLLSEENRQRFFYRSVVKNSPG</sequence>
<dbReference type="EMBL" id="JAUOPG010000002">
    <property type="protein sequence ID" value="MDO6452857.1"/>
    <property type="molecule type" value="Genomic_DNA"/>
</dbReference>
<comment type="caution">
    <text evidence="3">The sequence shown here is derived from an EMBL/GenBank/DDBJ whole genome shotgun (WGS) entry which is preliminary data.</text>
</comment>
<evidence type="ECO:0000256" key="1">
    <source>
        <dbReference type="SAM" id="Phobius"/>
    </source>
</evidence>
<proteinExistence type="predicted"/>
<accession>A0AAW7XIG2</accession>
<feature type="transmembrane region" description="Helical" evidence="1">
    <location>
        <begin position="25"/>
        <end position="49"/>
    </location>
</feature>
<gene>
    <name evidence="3" type="ORF">Q4490_04705</name>
</gene>
<reference evidence="3" key="1">
    <citation type="submission" date="2023-07" db="EMBL/GenBank/DDBJ databases">
        <title>Genome content predicts the carbon catabolic preferences of heterotrophic bacteria.</title>
        <authorList>
            <person name="Gralka M."/>
        </authorList>
    </citation>
    <scope>NUCLEOTIDE SEQUENCE</scope>
    <source>
        <strain evidence="3">I2M16</strain>
    </source>
</reference>
<feature type="transmembrane region" description="Helical" evidence="1">
    <location>
        <begin position="61"/>
        <end position="82"/>
    </location>
</feature>
<evidence type="ECO:0000259" key="2">
    <source>
        <dbReference type="Pfam" id="PF07670"/>
    </source>
</evidence>
<keyword evidence="1" id="KW-0472">Membrane</keyword>
<dbReference type="InterPro" id="IPR011642">
    <property type="entry name" value="Gate_dom"/>
</dbReference>
<dbReference type="Pfam" id="PF07670">
    <property type="entry name" value="Gate"/>
    <property type="match status" value="1"/>
</dbReference>
<dbReference type="RefSeq" id="WP_303548924.1">
    <property type="nucleotide sequence ID" value="NZ_CAXPFL010000016.1"/>
</dbReference>
<feature type="transmembrane region" description="Helical" evidence="1">
    <location>
        <begin position="286"/>
        <end position="304"/>
    </location>
</feature>
<dbReference type="Proteomes" id="UP001169862">
    <property type="component" value="Unassembled WGS sequence"/>
</dbReference>
<name>A0AAW7XIG2_9GAMM</name>
<feature type="transmembrane region" description="Helical" evidence="1">
    <location>
        <begin position="176"/>
        <end position="196"/>
    </location>
</feature>
<feature type="transmembrane region" description="Helical" evidence="1">
    <location>
        <begin position="88"/>
        <end position="108"/>
    </location>
</feature>
<feature type="transmembrane region" description="Helical" evidence="1">
    <location>
        <begin position="225"/>
        <end position="243"/>
    </location>
</feature>
<feature type="transmembrane region" description="Helical" evidence="1">
    <location>
        <begin position="120"/>
        <end position="144"/>
    </location>
</feature>
<protein>
    <recommendedName>
        <fullName evidence="2">Nucleoside transporter/FeoB GTPase Gate domain-containing protein</fullName>
    </recommendedName>
</protein>
<feature type="transmembrane region" description="Helical" evidence="1">
    <location>
        <begin position="255"/>
        <end position="280"/>
    </location>
</feature>
<evidence type="ECO:0000313" key="3">
    <source>
        <dbReference type="EMBL" id="MDO6452857.1"/>
    </source>
</evidence>
<dbReference type="AlphaFoldDB" id="A0AAW7XIG2"/>
<evidence type="ECO:0000313" key="4">
    <source>
        <dbReference type="Proteomes" id="UP001169862"/>
    </source>
</evidence>
<keyword evidence="1" id="KW-1133">Transmembrane helix</keyword>
<keyword evidence="1" id="KW-0812">Transmembrane</keyword>
<feature type="domain" description="Nucleoside transporter/FeoB GTPase Gate" evidence="2">
    <location>
        <begin position="21"/>
        <end position="117"/>
    </location>
</feature>